<proteinExistence type="predicted"/>
<organism evidence="5 6">
    <name type="scientific">Steinernema carpocapsae</name>
    <name type="common">Entomopathogenic nematode</name>
    <dbReference type="NCBI Taxonomy" id="34508"/>
    <lineage>
        <taxon>Eukaryota</taxon>
        <taxon>Metazoa</taxon>
        <taxon>Ecdysozoa</taxon>
        <taxon>Nematoda</taxon>
        <taxon>Chromadorea</taxon>
        <taxon>Rhabditida</taxon>
        <taxon>Tylenchina</taxon>
        <taxon>Panagrolaimomorpha</taxon>
        <taxon>Strongyloidoidea</taxon>
        <taxon>Steinernematidae</taxon>
        <taxon>Steinernema</taxon>
    </lineage>
</organism>
<dbReference type="Pfam" id="PF00017">
    <property type="entry name" value="SH2"/>
    <property type="match status" value="1"/>
</dbReference>
<dbReference type="GO" id="GO:0007167">
    <property type="term" value="P:enzyme-linked receptor protein signaling pathway"/>
    <property type="evidence" value="ECO:0007669"/>
    <property type="project" value="TreeGrafter"/>
</dbReference>
<dbReference type="EMBL" id="AZBU02000006">
    <property type="protein sequence ID" value="TKR72420.1"/>
    <property type="molecule type" value="Genomic_DNA"/>
</dbReference>
<dbReference type="GO" id="GO:0030971">
    <property type="term" value="F:receptor tyrosine kinase binding"/>
    <property type="evidence" value="ECO:0007669"/>
    <property type="project" value="TreeGrafter"/>
</dbReference>
<keyword evidence="6" id="KW-1185">Reference proteome</keyword>
<accession>A0A4U5MRX7</accession>
<keyword evidence="1 2" id="KW-0727">SH2 domain</keyword>
<dbReference type="OrthoDB" id="546826at2759"/>
<evidence type="ECO:0000256" key="2">
    <source>
        <dbReference type="PROSITE-ProRule" id="PRU00191"/>
    </source>
</evidence>
<feature type="region of interest" description="Disordered" evidence="3">
    <location>
        <begin position="146"/>
        <end position="167"/>
    </location>
</feature>
<dbReference type="InterPro" id="IPR000980">
    <property type="entry name" value="SH2"/>
</dbReference>
<dbReference type="Gene3D" id="3.30.505.10">
    <property type="entry name" value="SH2 domain"/>
    <property type="match status" value="1"/>
</dbReference>
<evidence type="ECO:0000259" key="4">
    <source>
        <dbReference type="PROSITE" id="PS50001"/>
    </source>
</evidence>
<sequence>MTQKSIGSSNASGIVITTKMDREMGRALSEHSWYHGLMPREEIEEMLKEDDEFLVRKTDVKSEIKYTISVRNKGRVRHILFSYTNSKWCLRDQKMNSIIELVEFYMNTKTPVQSDGTVCTKPVPRPEYYILHDHIEVKEKLGGGAFGDVHRESSNDATRSPTSLSRS</sequence>
<dbReference type="SMART" id="SM00252">
    <property type="entry name" value="SH2"/>
    <property type="match status" value="1"/>
</dbReference>
<dbReference type="CDD" id="cd10361">
    <property type="entry name" value="SH2_Fps_family"/>
    <property type="match status" value="1"/>
</dbReference>
<dbReference type="AlphaFoldDB" id="A0A4U5MRX7"/>
<comment type="caution">
    <text evidence="5">The sequence shown here is derived from an EMBL/GenBank/DDBJ whole genome shotgun (WGS) entry which is preliminary data.</text>
</comment>
<dbReference type="InterPro" id="IPR051184">
    <property type="entry name" value="Tyrosine-phos_adapter"/>
</dbReference>
<dbReference type="GO" id="GO:0035591">
    <property type="term" value="F:signaling adaptor activity"/>
    <property type="evidence" value="ECO:0007669"/>
    <property type="project" value="TreeGrafter"/>
</dbReference>
<evidence type="ECO:0000256" key="1">
    <source>
        <dbReference type="ARBA" id="ARBA00022999"/>
    </source>
</evidence>
<dbReference type="SUPFAM" id="SSF55550">
    <property type="entry name" value="SH2 domain"/>
    <property type="match status" value="1"/>
</dbReference>
<dbReference type="PANTHER" id="PTHR19969:SF5">
    <property type="entry name" value="CRK-LIKE PROTEIN"/>
    <property type="match status" value="1"/>
</dbReference>
<evidence type="ECO:0000313" key="5">
    <source>
        <dbReference type="EMBL" id="TKR72420.1"/>
    </source>
</evidence>
<feature type="domain" description="SH2" evidence="4">
    <location>
        <begin position="33"/>
        <end position="123"/>
    </location>
</feature>
<evidence type="ECO:0000256" key="3">
    <source>
        <dbReference type="SAM" id="MobiDB-lite"/>
    </source>
</evidence>
<reference evidence="5 6" key="1">
    <citation type="journal article" date="2015" name="Genome Biol.">
        <title>Comparative genomics of Steinernema reveals deeply conserved gene regulatory networks.</title>
        <authorList>
            <person name="Dillman A.R."/>
            <person name="Macchietto M."/>
            <person name="Porter C.F."/>
            <person name="Rogers A."/>
            <person name="Williams B."/>
            <person name="Antoshechkin I."/>
            <person name="Lee M.M."/>
            <person name="Goodwin Z."/>
            <person name="Lu X."/>
            <person name="Lewis E.E."/>
            <person name="Goodrich-Blair H."/>
            <person name="Stock S.P."/>
            <person name="Adams B.J."/>
            <person name="Sternberg P.W."/>
            <person name="Mortazavi A."/>
        </authorList>
    </citation>
    <scope>NUCLEOTIDE SEQUENCE [LARGE SCALE GENOMIC DNA]</scope>
    <source>
        <strain evidence="5 6">ALL</strain>
    </source>
</reference>
<dbReference type="GO" id="GO:0016477">
    <property type="term" value="P:cell migration"/>
    <property type="evidence" value="ECO:0007669"/>
    <property type="project" value="TreeGrafter"/>
</dbReference>
<evidence type="ECO:0000313" key="6">
    <source>
        <dbReference type="Proteomes" id="UP000298663"/>
    </source>
</evidence>
<protein>
    <recommendedName>
        <fullName evidence="4">SH2 domain-containing protein</fullName>
    </recommendedName>
</protein>
<dbReference type="PROSITE" id="PS50001">
    <property type="entry name" value="SH2"/>
    <property type="match status" value="1"/>
</dbReference>
<dbReference type="STRING" id="34508.A0A4U5MRX7"/>
<dbReference type="InterPro" id="IPR035849">
    <property type="entry name" value="Fes/Fps/Fer_SH2"/>
</dbReference>
<dbReference type="Proteomes" id="UP000298663">
    <property type="component" value="Unassembled WGS sequence"/>
</dbReference>
<dbReference type="GO" id="GO:0005737">
    <property type="term" value="C:cytoplasm"/>
    <property type="evidence" value="ECO:0007669"/>
    <property type="project" value="TreeGrafter"/>
</dbReference>
<dbReference type="PANTHER" id="PTHR19969">
    <property type="entry name" value="SH2-SH3 ADAPTOR PROTEIN-RELATED"/>
    <property type="match status" value="1"/>
</dbReference>
<dbReference type="PRINTS" id="PR00401">
    <property type="entry name" value="SH2DOMAIN"/>
</dbReference>
<dbReference type="InterPro" id="IPR036860">
    <property type="entry name" value="SH2_dom_sf"/>
</dbReference>
<feature type="compositionally biased region" description="Polar residues" evidence="3">
    <location>
        <begin position="155"/>
        <end position="167"/>
    </location>
</feature>
<name>A0A4U5MRX7_STECR</name>
<gene>
    <name evidence="5" type="ORF">L596_019867</name>
</gene>
<reference evidence="5 6" key="2">
    <citation type="journal article" date="2019" name="G3 (Bethesda)">
        <title>Hybrid Assembly of the Genome of the Entomopathogenic Nematode Steinernema carpocapsae Identifies the X-Chromosome.</title>
        <authorList>
            <person name="Serra L."/>
            <person name="Macchietto M."/>
            <person name="Macias-Munoz A."/>
            <person name="McGill C.J."/>
            <person name="Rodriguez I.M."/>
            <person name="Rodriguez B."/>
            <person name="Murad R."/>
            <person name="Mortazavi A."/>
        </authorList>
    </citation>
    <scope>NUCLEOTIDE SEQUENCE [LARGE SCALE GENOMIC DNA]</scope>
    <source>
        <strain evidence="5 6">ALL</strain>
    </source>
</reference>